<feature type="region of interest" description="Disordered" evidence="10">
    <location>
        <begin position="316"/>
        <end position="374"/>
    </location>
</feature>
<dbReference type="GO" id="GO:0003899">
    <property type="term" value="F:DNA-directed RNA polymerase activity"/>
    <property type="evidence" value="ECO:0007669"/>
    <property type="project" value="UniProtKB-UniRule"/>
</dbReference>
<dbReference type="PROSITE" id="PS50880">
    <property type="entry name" value="TOPRIM"/>
    <property type="match status" value="1"/>
</dbReference>
<evidence type="ECO:0000256" key="3">
    <source>
        <dbReference type="ARBA" id="ARBA00022679"/>
    </source>
</evidence>
<dbReference type="FunFam" id="3.40.1360.10:FF:000010">
    <property type="entry name" value="DNA primase DnaG"/>
    <property type="match status" value="1"/>
</dbReference>
<keyword evidence="7" id="KW-0460">Magnesium</keyword>
<comment type="function">
    <text evidence="9">RNA polymerase that catalyzes the synthesis of short RNA molecules used as primers for DNA polymerase during DNA replication. Also part of the exosome, which is a complex involved in RNA degradation. Acts as a poly(A)-binding protein that enhances the interaction between heteropolymeric, adenine-rich transcripts and the exosome.</text>
</comment>
<comment type="caution">
    <text evidence="12">The sequence shown here is derived from an EMBL/GenBank/DDBJ whole genome shotgun (WGS) entry which is preliminary data.</text>
</comment>
<keyword evidence="6" id="KW-0479">Metal-binding</keyword>
<dbReference type="InterPro" id="IPR020607">
    <property type="entry name" value="Primase_DnaG_arc"/>
</dbReference>
<dbReference type="InterPro" id="IPR034154">
    <property type="entry name" value="TOPRIM_DnaG/twinkle"/>
</dbReference>
<evidence type="ECO:0000256" key="7">
    <source>
        <dbReference type="ARBA" id="ARBA00022842"/>
    </source>
</evidence>
<dbReference type="GO" id="GO:0006269">
    <property type="term" value="P:DNA replication, synthesis of primer"/>
    <property type="evidence" value="ECO:0007669"/>
    <property type="project" value="UniProtKB-UniRule"/>
</dbReference>
<feature type="domain" description="Toprim" evidence="11">
    <location>
        <begin position="171"/>
        <end position="257"/>
    </location>
</feature>
<dbReference type="Pfam" id="PF13662">
    <property type="entry name" value="Toprim_4"/>
    <property type="match status" value="1"/>
</dbReference>
<dbReference type="SMR" id="A0A832SI20"/>
<dbReference type="SMART" id="SM00493">
    <property type="entry name" value="TOPRIM"/>
    <property type="match status" value="1"/>
</dbReference>
<comment type="catalytic activity">
    <reaction evidence="9">
        <text>ssDNA + n NTP = ssDNA/pppN(pN)n-1 hybrid + (n-1) diphosphate.</text>
        <dbReference type="EC" id="2.7.7.101"/>
    </reaction>
</comment>
<dbReference type="GeneID" id="1476529"/>
<keyword evidence="9" id="KW-0271">Exosome</keyword>
<protein>
    <recommendedName>
        <fullName evidence="9">DNA primase DnaG</fullName>
        <ecNumber evidence="9">2.7.7.101</ecNumber>
    </recommendedName>
</protein>
<keyword evidence="4 9" id="KW-0548">Nucleotidyltransferase</keyword>
<dbReference type="CDD" id="cd01029">
    <property type="entry name" value="TOPRIM_primases"/>
    <property type="match status" value="1"/>
</dbReference>
<evidence type="ECO:0000259" key="11">
    <source>
        <dbReference type="PROSITE" id="PS50880"/>
    </source>
</evidence>
<dbReference type="GO" id="GO:0046872">
    <property type="term" value="F:metal ion binding"/>
    <property type="evidence" value="ECO:0007669"/>
    <property type="project" value="UniProtKB-KW"/>
</dbReference>
<dbReference type="HAMAP" id="MF_00007">
    <property type="entry name" value="DNA_primase_DnaG_arc"/>
    <property type="match status" value="1"/>
</dbReference>
<dbReference type="GO" id="GO:0008143">
    <property type="term" value="F:poly(A) binding"/>
    <property type="evidence" value="ECO:0007669"/>
    <property type="project" value="InterPro"/>
</dbReference>
<gene>
    <name evidence="9" type="primary">dnaG</name>
    <name evidence="12" type="ORF">HA338_08070</name>
</gene>
<evidence type="ECO:0000256" key="6">
    <source>
        <dbReference type="ARBA" id="ARBA00022723"/>
    </source>
</evidence>
<name>A0A832SI20_9EURY</name>
<keyword evidence="1 9" id="KW-0240">DNA-directed RNA polymerase</keyword>
<dbReference type="SUPFAM" id="SSF56731">
    <property type="entry name" value="DNA primase core"/>
    <property type="match status" value="1"/>
</dbReference>
<accession>A0A832SI20</accession>
<evidence type="ECO:0000256" key="1">
    <source>
        <dbReference type="ARBA" id="ARBA00022478"/>
    </source>
</evidence>
<keyword evidence="3 9" id="KW-0808">Transferase</keyword>
<feature type="compositionally biased region" description="Basic and acidic residues" evidence="10">
    <location>
        <begin position="338"/>
        <end position="356"/>
    </location>
</feature>
<dbReference type="InterPro" id="IPR006171">
    <property type="entry name" value="TOPRIM_dom"/>
</dbReference>
<dbReference type="AlphaFoldDB" id="A0A832SI20"/>
<dbReference type="EMBL" id="DUJU01000093">
    <property type="protein sequence ID" value="HIH93987.1"/>
    <property type="molecule type" value="Genomic_DNA"/>
</dbReference>
<dbReference type="GO" id="GO:0000178">
    <property type="term" value="C:exosome (RNase complex)"/>
    <property type="evidence" value="ECO:0007669"/>
    <property type="project" value="UniProtKB-KW"/>
</dbReference>
<comment type="subunit">
    <text evidence="9">Forms a ternary complex with MCM helicase and DNA. Component of the archaeal exosome complex.</text>
</comment>
<comment type="similarity">
    <text evidence="9">Belongs to the archaeal DnaG primase family.</text>
</comment>
<keyword evidence="8 9" id="KW-0804">Transcription</keyword>
<dbReference type="PANTHER" id="PTHR30313:SF2">
    <property type="entry name" value="DNA PRIMASE"/>
    <property type="match status" value="1"/>
</dbReference>
<evidence type="ECO:0000256" key="2">
    <source>
        <dbReference type="ARBA" id="ARBA00022515"/>
    </source>
</evidence>
<organism evidence="12 13">
    <name type="scientific">Methanosarcina acetivorans</name>
    <dbReference type="NCBI Taxonomy" id="2214"/>
    <lineage>
        <taxon>Archaea</taxon>
        <taxon>Methanobacteriati</taxon>
        <taxon>Methanobacteriota</taxon>
        <taxon>Stenosarchaea group</taxon>
        <taxon>Methanomicrobia</taxon>
        <taxon>Methanosarcinales</taxon>
        <taxon>Methanosarcinaceae</taxon>
        <taxon>Methanosarcina</taxon>
    </lineage>
</organism>
<dbReference type="GO" id="GO:0005737">
    <property type="term" value="C:cytoplasm"/>
    <property type="evidence" value="ECO:0007669"/>
    <property type="project" value="TreeGrafter"/>
</dbReference>
<dbReference type="GO" id="GO:1990077">
    <property type="term" value="C:primosome complex"/>
    <property type="evidence" value="ECO:0007669"/>
    <property type="project" value="UniProtKB-KW"/>
</dbReference>
<proteinExistence type="inferred from homology"/>
<evidence type="ECO:0000256" key="4">
    <source>
        <dbReference type="ARBA" id="ARBA00022695"/>
    </source>
</evidence>
<evidence type="ECO:0000256" key="9">
    <source>
        <dbReference type="HAMAP-Rule" id="MF_00007"/>
    </source>
</evidence>
<sequence length="519" mass="57000">MQNTDTTKYIIHSKINADGVIERPDIVGAIFGQTEGLLGADLDLRDLQKTGRIGRIEVMVTAKGGKTKGNIFVPSSLDKVETSILAASLETIDRVGPCSAKIEVFQVEDVRAVKRKKIIERAKLIFTKMFDETVPESQELADEVRQSVRVDELTHYGKSRIPCGPNVLNSDAIIIVEGRADILNLLRYGIKNTICVGGTNIPPEVAELTKKKTVTAFTDGDRGGELIIRELLQVADIDYVARAPDGKCVEDLVQKEIIRSLRRKVPVEQIIEKYGIQEKESEDSACRLERVSKRKMRAPEVVPRIAEKKLHKRVKVHRVSPKTEAYEEESPEEMEEAVTEKIPEKAPEKVSEKSLEKTPAAAEKVEARKAVPKSPVMARPVPAARVPRGKPSAEKVSAVKVPGGEAVRVSPAPARQVPIAPVSPEAARFRPHVDALKGTLTARILDSDDKVIEEIAVRDLASRLKTYRDNVKSVVFDGVITQRLVDIASSNAIKNLIGVKIGNIAKVPADMEVLTSAML</sequence>
<dbReference type="EC" id="2.7.7.101" evidence="9"/>
<evidence type="ECO:0000313" key="12">
    <source>
        <dbReference type="EMBL" id="HIH93987.1"/>
    </source>
</evidence>
<dbReference type="Proteomes" id="UP000600774">
    <property type="component" value="Unassembled WGS sequence"/>
</dbReference>
<evidence type="ECO:0000256" key="10">
    <source>
        <dbReference type="SAM" id="MobiDB-lite"/>
    </source>
</evidence>
<dbReference type="NCBIfam" id="NF003108">
    <property type="entry name" value="PRK04031.1-1"/>
    <property type="match status" value="1"/>
</dbReference>
<dbReference type="PANTHER" id="PTHR30313">
    <property type="entry name" value="DNA PRIMASE"/>
    <property type="match status" value="1"/>
</dbReference>
<evidence type="ECO:0000313" key="13">
    <source>
        <dbReference type="Proteomes" id="UP000600774"/>
    </source>
</evidence>
<dbReference type="OMA" id="DRVGPCE"/>
<dbReference type="RefSeq" id="WP_011024503.1">
    <property type="nucleotide sequence ID" value="NZ_DUJU01000093.1"/>
</dbReference>
<dbReference type="InterPro" id="IPR050219">
    <property type="entry name" value="DnaG_primase"/>
</dbReference>
<evidence type="ECO:0000256" key="8">
    <source>
        <dbReference type="ARBA" id="ARBA00023163"/>
    </source>
</evidence>
<keyword evidence="5 9" id="KW-0235">DNA replication</keyword>
<keyword evidence="2 9" id="KW-0639">Primosome</keyword>
<evidence type="ECO:0000256" key="5">
    <source>
        <dbReference type="ARBA" id="ARBA00022705"/>
    </source>
</evidence>
<reference evidence="12" key="1">
    <citation type="journal article" date="2020" name="bioRxiv">
        <title>A rank-normalized archaeal taxonomy based on genome phylogeny resolves widespread incomplete and uneven classifications.</title>
        <authorList>
            <person name="Rinke C."/>
            <person name="Chuvochina M."/>
            <person name="Mussig A.J."/>
            <person name="Chaumeil P.-A."/>
            <person name="Waite D.W."/>
            <person name="Whitman W.B."/>
            <person name="Parks D.H."/>
            <person name="Hugenholtz P."/>
        </authorList>
    </citation>
    <scope>NUCLEOTIDE SEQUENCE</scope>
    <source>
        <strain evidence="12">UBA8876</strain>
    </source>
</reference>
<dbReference type="GO" id="GO:0000428">
    <property type="term" value="C:DNA-directed RNA polymerase complex"/>
    <property type="evidence" value="ECO:0007669"/>
    <property type="project" value="UniProtKB-KW"/>
</dbReference>
<dbReference type="Gene3D" id="3.40.1360.10">
    <property type="match status" value="1"/>
</dbReference>
<feature type="compositionally biased region" description="Acidic residues" evidence="10">
    <location>
        <begin position="326"/>
        <end position="337"/>
    </location>
</feature>